<name>R4TGS6_9CAUD</name>
<organism evidence="1 2">
    <name type="scientific">Halogranum tailed virus 1</name>
    <dbReference type="NCBI Taxonomy" id="1273749"/>
    <lineage>
        <taxon>Viruses</taxon>
        <taxon>Duplodnaviria</taxon>
        <taxon>Heunggongvirae</taxon>
        <taxon>Uroviricota</taxon>
        <taxon>Caudoviricetes</taxon>
        <taxon>Thumleimavirales</taxon>
        <taxon>Halomagnusviridae</taxon>
        <taxon>Hagravirus</taxon>
        <taxon>Hagravirus capitaneum</taxon>
        <taxon>Hagravirus HGTV1</taxon>
    </lineage>
</organism>
<dbReference type="KEGG" id="vg:16193958"/>
<proteinExistence type="predicted"/>
<evidence type="ECO:0000313" key="2">
    <source>
        <dbReference type="Proteomes" id="UP000202786"/>
    </source>
</evidence>
<protein>
    <submittedName>
        <fullName evidence="1">Uncharacterized protein</fullName>
    </submittedName>
</protein>
<evidence type="ECO:0000313" key="1">
    <source>
        <dbReference type="EMBL" id="AGM11456.1"/>
    </source>
</evidence>
<keyword evidence="2" id="KW-1185">Reference proteome</keyword>
<dbReference type="EMBL" id="KC292026">
    <property type="protein sequence ID" value="AGM11456.1"/>
    <property type="molecule type" value="Genomic_DNA"/>
</dbReference>
<dbReference type="Proteomes" id="UP000202786">
    <property type="component" value="Segment"/>
</dbReference>
<gene>
    <name evidence="1" type="primary">159</name>
    <name evidence="1" type="ORF">HGTV1_159</name>
</gene>
<dbReference type="GeneID" id="16193958"/>
<dbReference type="RefSeq" id="YP_008059334.1">
    <property type="nucleotide sequence ID" value="NC_021328.1"/>
</dbReference>
<accession>R4TGS6</accession>
<reference evidence="1 2" key="1">
    <citation type="submission" date="2012-12" db="EMBL/GenBank/DDBJ databases">
        <authorList>
            <person name="Sencilo A."/>
            <person name="Jacobs-Sera D."/>
            <person name="Russell D.A."/>
            <person name="Ko C."/>
            <person name="Atanasova N."/>
            <person name="Osterlund E."/>
            <person name="Oksanen H.M."/>
            <person name="Bamford D.H."/>
            <person name="Hatfull G.F."/>
            <person name="Roine E."/>
            <person name="Hendrix R.W."/>
        </authorList>
    </citation>
    <scope>NUCLEOTIDE SEQUENCE [LARGE SCALE GENOMIC DNA]</scope>
</reference>
<sequence>MTETITATEIVETDFGEKVLLDSPFEAKQYIKYMPWSAGDGVNYDELDDDTDTPDFDFSDDFECHSSWDPDEYAWAIDVDSFGEAKEFFESVGFDVDVEADVALAAE</sequence>